<dbReference type="STRING" id="227321.Q5B939"/>
<feature type="region of interest" description="Disordered" evidence="1">
    <location>
        <begin position="400"/>
        <end position="419"/>
    </location>
</feature>
<dbReference type="AlphaFoldDB" id="Q5B939"/>
<dbReference type="InterPro" id="IPR047092">
    <property type="entry name" value="AFUB_07903/YDR124W-like_hel"/>
</dbReference>
<dbReference type="eggNOG" id="ENOG502S0ES">
    <property type="taxonomic scope" value="Eukaryota"/>
</dbReference>
<feature type="compositionally biased region" description="Polar residues" evidence="1">
    <location>
        <begin position="321"/>
        <end position="333"/>
    </location>
</feature>
<sequence>MTSPTYRIDPLGHPELVAKDEEHQVTYGDMAAQPGSNELPCHQPTQFPLPYSRFAVMFIDHRGELQVETSSCLAGYEKAIFTDEVQERFLKFVNREWQPNLQNIPAMGLPASSWYPPTQHRPTGLIPYEWQSIQGERRRRLRRVDSGIAHSWNPPSPSPPLKRTTLRVGHTQLLRKYYERAFEDFQQLNCRVIAKALANFLDPEDTQPDPEKTKPRWWPEGVKHKEPDHLHKRERIRLLVHILCELKDSHGVTAAKLKDAGLDVRRQIQPEKRLQVLDEIYYVRNQEELYLDGKISGDHMVHVSYGHMEEEVQGSVLDHPASSSTTQTNQQPIRRSYRDIPIISEDLPHRSLRNGKRPADSECYRPISPASSASRNSSLERGVTSYSSDIDPAILSKTEPARNTSASQSLHPQGPSSLPDIYAQQFATQPQSTHPGFWDTLATSTVHPQFSFSSY</sequence>
<reference evidence="4" key="2">
    <citation type="journal article" date="2009" name="Fungal Genet. Biol.">
        <title>The 2008 update of the Aspergillus nidulans genome annotation: a community effort.</title>
        <authorList>
            <person name="Wortman J.R."/>
            <person name="Gilsenan J.M."/>
            <person name="Joardar V."/>
            <person name="Deegan J."/>
            <person name="Clutterbuck J."/>
            <person name="Andersen M.R."/>
            <person name="Archer D."/>
            <person name="Bencina M."/>
            <person name="Braus G."/>
            <person name="Coutinho P."/>
            <person name="von Dohren H."/>
            <person name="Doonan J."/>
            <person name="Driessen A.J."/>
            <person name="Durek P."/>
            <person name="Espeso E."/>
            <person name="Fekete E."/>
            <person name="Flipphi M."/>
            <person name="Estrada C.G."/>
            <person name="Geysens S."/>
            <person name="Goldman G."/>
            <person name="de Groot P.W."/>
            <person name="Hansen K."/>
            <person name="Harris S.D."/>
            <person name="Heinekamp T."/>
            <person name="Helmstaedt K."/>
            <person name="Henrissat B."/>
            <person name="Hofmann G."/>
            <person name="Homan T."/>
            <person name="Horio T."/>
            <person name="Horiuchi H."/>
            <person name="James S."/>
            <person name="Jones M."/>
            <person name="Karaffa L."/>
            <person name="Karanyi Z."/>
            <person name="Kato M."/>
            <person name="Keller N."/>
            <person name="Kelly D.E."/>
            <person name="Kiel J.A."/>
            <person name="Kim J.M."/>
            <person name="van der Klei I.J."/>
            <person name="Klis F.M."/>
            <person name="Kovalchuk A."/>
            <person name="Krasevec N."/>
            <person name="Kubicek C.P."/>
            <person name="Liu B."/>
            <person name="Maccabe A."/>
            <person name="Meyer V."/>
            <person name="Mirabito P."/>
            <person name="Miskei M."/>
            <person name="Mos M."/>
            <person name="Mullins J."/>
            <person name="Nelson D.R."/>
            <person name="Nielsen J."/>
            <person name="Oakley B.R."/>
            <person name="Osmani S.A."/>
            <person name="Pakula T."/>
            <person name="Paszewski A."/>
            <person name="Paulsen I."/>
            <person name="Pilsyk S."/>
            <person name="Pocsi I."/>
            <person name="Punt P.J."/>
            <person name="Ram A.F."/>
            <person name="Ren Q."/>
            <person name="Robellet X."/>
            <person name="Robson G."/>
            <person name="Seiboth B."/>
            <person name="van Solingen P."/>
            <person name="Specht T."/>
            <person name="Sun J."/>
            <person name="Taheri-Talesh N."/>
            <person name="Takeshita N."/>
            <person name="Ussery D."/>
            <person name="vanKuyk P.A."/>
            <person name="Visser H."/>
            <person name="van de Vondervoort P.J."/>
            <person name="de Vries R.P."/>
            <person name="Walton J."/>
            <person name="Xiang X."/>
            <person name="Xiong Y."/>
            <person name="Zeng A.P."/>
            <person name="Brandt B.W."/>
            <person name="Cornell M.J."/>
            <person name="van den Hondel C.A."/>
            <person name="Visser J."/>
            <person name="Oliver S.G."/>
            <person name="Turner G."/>
        </authorList>
    </citation>
    <scope>GENOME REANNOTATION</scope>
    <source>
        <strain evidence="4">FGSC A4 / ATCC 38163 / CBS 112.46 / NRRL 194 / M139</strain>
    </source>
</reference>
<dbReference type="Proteomes" id="UP000000560">
    <property type="component" value="Chromosome VI"/>
</dbReference>
<organism evidence="3 4">
    <name type="scientific">Emericella nidulans (strain FGSC A4 / ATCC 38163 / CBS 112.46 / NRRL 194 / M139)</name>
    <name type="common">Aspergillus nidulans</name>
    <dbReference type="NCBI Taxonomy" id="227321"/>
    <lineage>
        <taxon>Eukaryota</taxon>
        <taxon>Fungi</taxon>
        <taxon>Dikarya</taxon>
        <taxon>Ascomycota</taxon>
        <taxon>Pezizomycotina</taxon>
        <taxon>Eurotiomycetes</taxon>
        <taxon>Eurotiomycetidae</taxon>
        <taxon>Eurotiales</taxon>
        <taxon>Aspergillaceae</taxon>
        <taxon>Aspergillus</taxon>
        <taxon>Aspergillus subgen. Nidulantes</taxon>
    </lineage>
</organism>
<keyword evidence="4" id="KW-1185">Reference proteome</keyword>
<feature type="compositionally biased region" description="Polar residues" evidence="1">
    <location>
        <begin position="401"/>
        <end position="416"/>
    </location>
</feature>
<gene>
    <name evidence="3" type="ORF">ANIA_02941</name>
</gene>
<name>Q5B939_EMENI</name>
<protein>
    <recommendedName>
        <fullName evidence="2">Subtelomeric hrmA-associated cluster protein AFUB-079030/YDR124W-like helical bundle domain-containing protein</fullName>
    </recommendedName>
</protein>
<dbReference type="GeneID" id="2874266"/>
<evidence type="ECO:0000313" key="4">
    <source>
        <dbReference type="Proteomes" id="UP000000560"/>
    </source>
</evidence>
<reference evidence="4" key="1">
    <citation type="journal article" date="2005" name="Nature">
        <title>Sequencing of Aspergillus nidulans and comparative analysis with A. fumigatus and A. oryzae.</title>
        <authorList>
            <person name="Galagan J.E."/>
            <person name="Calvo S.E."/>
            <person name="Cuomo C."/>
            <person name="Ma L.J."/>
            <person name="Wortman J.R."/>
            <person name="Batzoglou S."/>
            <person name="Lee S.I."/>
            <person name="Basturkmen M."/>
            <person name="Spevak C.C."/>
            <person name="Clutterbuck J."/>
            <person name="Kapitonov V."/>
            <person name="Jurka J."/>
            <person name="Scazzocchio C."/>
            <person name="Farman M."/>
            <person name="Butler J."/>
            <person name="Purcell S."/>
            <person name="Harris S."/>
            <person name="Braus G.H."/>
            <person name="Draht O."/>
            <person name="Busch S."/>
            <person name="D'Enfert C."/>
            <person name="Bouchier C."/>
            <person name="Goldman G.H."/>
            <person name="Bell-Pedersen D."/>
            <person name="Griffiths-Jones S."/>
            <person name="Doonan J.H."/>
            <person name="Yu J."/>
            <person name="Vienken K."/>
            <person name="Pain A."/>
            <person name="Freitag M."/>
            <person name="Selker E.U."/>
            <person name="Archer D.B."/>
            <person name="Penalva M.A."/>
            <person name="Oakley B.R."/>
            <person name="Momany M."/>
            <person name="Tanaka T."/>
            <person name="Kumagai T."/>
            <person name="Asai K."/>
            <person name="Machida M."/>
            <person name="Nierman W.C."/>
            <person name="Denning D.W."/>
            <person name="Caddick M."/>
            <person name="Hynes M."/>
            <person name="Paoletti M."/>
            <person name="Fischer R."/>
            <person name="Miller B."/>
            <person name="Dyer P."/>
            <person name="Sachs M.S."/>
            <person name="Osmani S.A."/>
            <person name="Birren B.W."/>
        </authorList>
    </citation>
    <scope>NUCLEOTIDE SEQUENCE [LARGE SCALE GENOMIC DNA]</scope>
    <source>
        <strain evidence="4">FGSC A4 / ATCC 38163 / CBS 112.46 / NRRL 194 / M139</strain>
    </source>
</reference>
<dbReference type="OMA" id="ELTKPKW"/>
<feature type="compositionally biased region" description="Low complexity" evidence="1">
    <location>
        <begin position="365"/>
        <end position="377"/>
    </location>
</feature>
<dbReference type="PANTHER" id="PTHR36102">
    <property type="entry name" value="CHROMOSOME 10, WHOLE GENOME SHOTGUN SEQUENCE"/>
    <property type="match status" value="1"/>
</dbReference>
<feature type="region of interest" description="Disordered" evidence="1">
    <location>
        <begin position="316"/>
        <end position="386"/>
    </location>
</feature>
<evidence type="ECO:0000313" key="3">
    <source>
        <dbReference type="EMBL" id="CBF83708.1"/>
    </source>
</evidence>
<proteinExistence type="predicted"/>
<accession>Q5B939</accession>
<accession>C8VJ40</accession>
<dbReference type="Pfam" id="PF11001">
    <property type="entry name" value="AFUB_07903_YDR124W_hel"/>
    <property type="match status" value="1"/>
</dbReference>
<dbReference type="HOGENOM" id="CLU_035142_3_0_1"/>
<dbReference type="InParanoid" id="Q5B939"/>
<dbReference type="PANTHER" id="PTHR36102:SF4">
    <property type="entry name" value="YDR124W-LIKE HELICAL BUNDLE DOMAIN-CONTAINING PROTEIN"/>
    <property type="match status" value="1"/>
</dbReference>
<dbReference type="OrthoDB" id="5338458at2759"/>
<dbReference type="RefSeq" id="XP_660545.1">
    <property type="nucleotide sequence ID" value="XM_655453.1"/>
</dbReference>
<evidence type="ECO:0000259" key="2">
    <source>
        <dbReference type="Pfam" id="PF11001"/>
    </source>
</evidence>
<evidence type="ECO:0000256" key="1">
    <source>
        <dbReference type="SAM" id="MobiDB-lite"/>
    </source>
</evidence>
<feature type="domain" description="Subtelomeric hrmA-associated cluster protein AFUB-079030/YDR124W-like helical bundle" evidence="2">
    <location>
        <begin position="168"/>
        <end position="285"/>
    </location>
</feature>
<dbReference type="InterPro" id="IPR021264">
    <property type="entry name" value="AFUB_079030/YDR124W-like"/>
</dbReference>
<dbReference type="KEGG" id="ani:ANIA_02941"/>
<dbReference type="EMBL" id="BN001306">
    <property type="protein sequence ID" value="CBF83708.1"/>
    <property type="molecule type" value="Genomic_DNA"/>
</dbReference>